<keyword evidence="1" id="KW-0812">Transmembrane</keyword>
<keyword evidence="1" id="KW-1133">Transmembrane helix</keyword>
<dbReference type="AlphaFoldDB" id="A0A6L9XZA4"/>
<comment type="caution">
    <text evidence="2">The sequence shown here is derived from an EMBL/GenBank/DDBJ whole genome shotgun (WGS) entry which is preliminary data.</text>
</comment>
<evidence type="ECO:0000256" key="1">
    <source>
        <dbReference type="SAM" id="Phobius"/>
    </source>
</evidence>
<dbReference type="Proteomes" id="UP000474967">
    <property type="component" value="Unassembled WGS sequence"/>
</dbReference>
<keyword evidence="3" id="KW-1185">Reference proteome</keyword>
<evidence type="ECO:0000313" key="3">
    <source>
        <dbReference type="Proteomes" id="UP000474967"/>
    </source>
</evidence>
<protein>
    <submittedName>
        <fullName evidence="2">ABC transporter permease</fullName>
    </submittedName>
</protein>
<feature type="transmembrane region" description="Helical" evidence="1">
    <location>
        <begin position="140"/>
        <end position="163"/>
    </location>
</feature>
<keyword evidence="1" id="KW-0472">Membrane</keyword>
<evidence type="ECO:0000313" key="2">
    <source>
        <dbReference type="EMBL" id="NEN06762.1"/>
    </source>
</evidence>
<accession>A0A6L9XZA4</accession>
<sequence length="362" mass="38249">MKAFFPGLWLIVGLELRQRVRGAAWYVLIGIFAVVLLAVTVLFTWFTVTTPGADSGGPLYSVIMYIVLLLSTLMTPALSGSAINGDRDTGTLATTQVTLITTGQLVLGKFLASWVSALAFLVVSLPFIIVAVTLGGLSPLTIVTSALILVAELGVFAAIGVGLSGLVNRPLFSVVVSYLTIAALCAGTLISFGLLTLVTRSDVVVTETNVSQSSGDPSTTDPSQIVCDPPTTYTFQVPRYDYYWWMLAANPYVVVADATPGSFSKEGTPADLFTIIATGVRTAQHAPPLAETNDYCAQVKAEANGNRPTDNGPTPKEVYESSVPSWFVGLAMHVLLAGALLAGAWARTRTPARRLSKGSRIA</sequence>
<organism evidence="2 3">
    <name type="scientific">Leifsonia tongyongensis</name>
    <dbReference type="NCBI Taxonomy" id="1268043"/>
    <lineage>
        <taxon>Bacteria</taxon>
        <taxon>Bacillati</taxon>
        <taxon>Actinomycetota</taxon>
        <taxon>Actinomycetes</taxon>
        <taxon>Micrococcales</taxon>
        <taxon>Microbacteriaceae</taxon>
        <taxon>Leifsonia</taxon>
    </lineage>
</organism>
<dbReference type="RefSeq" id="WP_163290142.1">
    <property type="nucleotide sequence ID" value="NZ_JAAGWY010000002.1"/>
</dbReference>
<dbReference type="EMBL" id="JAAGWY010000002">
    <property type="protein sequence ID" value="NEN06762.1"/>
    <property type="molecule type" value="Genomic_DNA"/>
</dbReference>
<reference evidence="2 3" key="1">
    <citation type="journal article" date="2014" name="J. Microbiol.">
        <title>Diaminobutyricibacter tongyongensis gen. nov., sp. nov. and Homoserinibacter gongjuensis gen. nov., sp. nov. belong to the family Microbacteriaceae.</title>
        <authorList>
            <person name="Kim S.J."/>
            <person name="Ahn J.H."/>
            <person name="Weon H.Y."/>
            <person name="Hamada M."/>
            <person name="Suzuki K."/>
            <person name="Kwon S.W."/>
        </authorList>
    </citation>
    <scope>NUCLEOTIDE SEQUENCE [LARGE SCALE GENOMIC DNA]</scope>
    <source>
        <strain evidence="2 3">NBRC 108724</strain>
    </source>
</reference>
<feature type="transmembrane region" description="Helical" evidence="1">
    <location>
        <begin position="111"/>
        <end position="134"/>
    </location>
</feature>
<feature type="transmembrane region" description="Helical" evidence="1">
    <location>
        <begin position="175"/>
        <end position="198"/>
    </location>
</feature>
<proteinExistence type="predicted"/>
<gene>
    <name evidence="2" type="ORF">G3T36_12890</name>
</gene>
<feature type="transmembrane region" description="Helical" evidence="1">
    <location>
        <begin position="58"/>
        <end position="78"/>
    </location>
</feature>
<feature type="transmembrane region" description="Helical" evidence="1">
    <location>
        <begin position="23"/>
        <end position="46"/>
    </location>
</feature>
<name>A0A6L9XZA4_9MICO</name>
<feature type="transmembrane region" description="Helical" evidence="1">
    <location>
        <begin position="326"/>
        <end position="346"/>
    </location>
</feature>